<dbReference type="PROSITE" id="PS51553">
    <property type="entry name" value="GMPS_ATP_PPASE"/>
    <property type="match status" value="1"/>
</dbReference>
<evidence type="ECO:0000256" key="6">
    <source>
        <dbReference type="ARBA" id="ARBA00022749"/>
    </source>
</evidence>
<dbReference type="InterPro" id="IPR029062">
    <property type="entry name" value="Class_I_gatase-like"/>
</dbReference>
<dbReference type="FunFam" id="3.30.300.10:FF:000002">
    <property type="entry name" value="GMP synthase [glutamine-hydrolyzing]"/>
    <property type="match status" value="1"/>
</dbReference>
<dbReference type="Gene3D" id="3.40.50.620">
    <property type="entry name" value="HUPs"/>
    <property type="match status" value="1"/>
</dbReference>
<dbReference type="NCBIfam" id="NF000848">
    <property type="entry name" value="PRK00074.1"/>
    <property type="match status" value="1"/>
</dbReference>
<comment type="pathway">
    <text evidence="2">Purine metabolism; GMP biosynthesis; GMP from XMP (L-Gln route): step 1/1.</text>
</comment>
<keyword evidence="7 11" id="KW-0658">Purine biosynthesis</keyword>
<gene>
    <name evidence="13" type="ORF">A6M13_07325</name>
</gene>
<keyword evidence="6 11" id="KW-0332">GMP biosynthesis</keyword>
<dbReference type="OrthoDB" id="9802219at2"/>
<dbReference type="Gene3D" id="3.30.300.10">
    <property type="match status" value="1"/>
</dbReference>
<feature type="binding site" evidence="11">
    <location>
        <begin position="147"/>
        <end position="153"/>
    </location>
    <ligand>
        <name>ATP</name>
        <dbReference type="ChEBI" id="CHEBI:30616"/>
    </ligand>
</feature>
<name>A0A1C0Y5R7_9BACL</name>
<keyword evidence="14" id="KW-1185">Reference proteome</keyword>
<dbReference type="InterPro" id="IPR022310">
    <property type="entry name" value="NAD/GMP_synthase"/>
</dbReference>
<keyword evidence="8 11" id="KW-0067">ATP-binding</keyword>
<dbReference type="NCBIfam" id="TIGR00884">
    <property type="entry name" value="guaA_Cterm"/>
    <property type="match status" value="1"/>
</dbReference>
<dbReference type="STRING" id="33978.A6M13_07325"/>
<keyword evidence="4" id="KW-0436">Ligase</keyword>
<dbReference type="SUPFAM" id="SSF52317">
    <property type="entry name" value="Class I glutamine amidotransferase-like"/>
    <property type="match status" value="1"/>
</dbReference>
<evidence type="ECO:0000313" key="13">
    <source>
        <dbReference type="EMBL" id="OCS82491.1"/>
    </source>
</evidence>
<dbReference type="EMBL" id="MASJ01000041">
    <property type="protein sequence ID" value="OCS82491.1"/>
    <property type="molecule type" value="Genomic_DNA"/>
</dbReference>
<evidence type="ECO:0000256" key="10">
    <source>
        <dbReference type="ARBA" id="ARBA00031356"/>
    </source>
</evidence>
<evidence type="ECO:0000256" key="4">
    <source>
        <dbReference type="ARBA" id="ARBA00022598"/>
    </source>
</evidence>
<dbReference type="GO" id="GO:0005524">
    <property type="term" value="F:ATP binding"/>
    <property type="evidence" value="ECO:0007669"/>
    <property type="project" value="UniProtKB-UniRule"/>
</dbReference>
<dbReference type="InterPro" id="IPR017926">
    <property type="entry name" value="GATASE"/>
</dbReference>
<proteinExistence type="predicted"/>
<dbReference type="UniPathway" id="UPA00189">
    <property type="reaction ID" value="UER00296"/>
</dbReference>
<evidence type="ECO:0000256" key="1">
    <source>
        <dbReference type="ARBA" id="ARBA00002332"/>
    </source>
</evidence>
<dbReference type="CDD" id="cd01997">
    <property type="entry name" value="GMP_synthase_C"/>
    <property type="match status" value="1"/>
</dbReference>
<dbReference type="FunFam" id="3.40.50.620:FF:000001">
    <property type="entry name" value="GMP synthase [glutamine-hydrolyzing]"/>
    <property type="match status" value="1"/>
</dbReference>
<dbReference type="Proteomes" id="UP000093199">
    <property type="component" value="Unassembled WGS sequence"/>
</dbReference>
<dbReference type="Pfam" id="PF02540">
    <property type="entry name" value="NAD_synthase"/>
    <property type="match status" value="1"/>
</dbReference>
<dbReference type="EC" id="6.3.5.2" evidence="3"/>
<dbReference type="InterPro" id="IPR001674">
    <property type="entry name" value="GMP_synth_C"/>
</dbReference>
<dbReference type="SUPFAM" id="SSF52402">
    <property type="entry name" value="Adenine nucleotide alpha hydrolases-like"/>
    <property type="match status" value="1"/>
</dbReference>
<dbReference type="PANTHER" id="PTHR11922">
    <property type="entry name" value="GMP SYNTHASE-RELATED"/>
    <property type="match status" value="1"/>
</dbReference>
<sequence length="434" mass="48772">MKQDNILVLDLGSSENTTIARWIRDLGVYSEIHPHDITAQQIKDLQTVKGIILNGGKNNIVDGEAIDVLDEIYSLGLPVISVEHPSTKASKTLAQWPNEEEAKAFLKEFVFDTCQAEANWNMKNFIEDQVALLRQQIGDKKVLLALSGGVDSSVVAALLIKAIGKQLVCVHVNHGLMRKNESEGVIQMFEKDLEENLVYVDASERFLGKLKGIAEPEEKRKIIGNEFIRVFEEEARKLDGIDFLAQGTIYPDIVESGTKTHKVVKSHHNVGGLPEDLQFELVEPLFQLFKDEVRACGVELGLPHDMVYRQPFPGPGLGVRVLGEIEPERLEAVRESDAILREEFALAGLDKKVWQYFTVVPNFKSVGVRDNERTYEYPVIIRAVNTIDAMTATIEPIDWPILLKITDRIINEVKHVNRVCYDLSPKPGGTIEWE</sequence>
<dbReference type="GO" id="GO:0003921">
    <property type="term" value="F:GMP synthase activity"/>
    <property type="evidence" value="ECO:0007669"/>
    <property type="project" value="InterPro"/>
</dbReference>
<dbReference type="Gene3D" id="3.40.50.880">
    <property type="match status" value="1"/>
</dbReference>
<reference evidence="13 14" key="1">
    <citation type="submission" date="2016-07" db="EMBL/GenBank/DDBJ databases">
        <title>Caryophanon tenue genome sequencing.</title>
        <authorList>
            <person name="Verma A."/>
            <person name="Pal Y."/>
            <person name="Krishnamurthi S."/>
        </authorList>
    </citation>
    <scope>NUCLEOTIDE SEQUENCE [LARGE SCALE GENOMIC DNA]</scope>
    <source>
        <strain evidence="13 14">DSM 14152</strain>
    </source>
</reference>
<organism evidence="13 14">
    <name type="scientific">Caryophanon tenue</name>
    <dbReference type="NCBI Taxonomy" id="33978"/>
    <lineage>
        <taxon>Bacteria</taxon>
        <taxon>Bacillati</taxon>
        <taxon>Bacillota</taxon>
        <taxon>Bacilli</taxon>
        <taxon>Bacillales</taxon>
        <taxon>Caryophanaceae</taxon>
        <taxon>Caryophanon</taxon>
    </lineage>
</organism>
<evidence type="ECO:0000256" key="8">
    <source>
        <dbReference type="ARBA" id="ARBA00022840"/>
    </source>
</evidence>
<keyword evidence="9" id="KW-0315">Glutamine amidotransferase</keyword>
<comment type="caution">
    <text evidence="13">The sequence shown here is derived from an EMBL/GenBank/DDBJ whole genome shotgun (WGS) entry which is preliminary data.</text>
</comment>
<evidence type="ECO:0000256" key="2">
    <source>
        <dbReference type="ARBA" id="ARBA00005153"/>
    </source>
</evidence>
<dbReference type="Pfam" id="PF00117">
    <property type="entry name" value="GATase"/>
    <property type="match status" value="1"/>
</dbReference>
<feature type="domain" description="GMPS ATP-PPase" evidence="12">
    <location>
        <begin position="120"/>
        <end position="309"/>
    </location>
</feature>
<comment type="function">
    <text evidence="1">Catalyzes the synthesis of GMP from XMP.</text>
</comment>
<protein>
    <recommendedName>
        <fullName evidence="3">GMP synthase (glutamine-hydrolyzing)</fullName>
        <ecNumber evidence="3">6.3.5.2</ecNumber>
    </recommendedName>
    <alternativeName>
        <fullName evidence="10">Glutamine amidotransferase</fullName>
    </alternativeName>
</protein>
<keyword evidence="5 11" id="KW-0547">Nucleotide-binding</keyword>
<dbReference type="GO" id="GO:0005829">
    <property type="term" value="C:cytosol"/>
    <property type="evidence" value="ECO:0007669"/>
    <property type="project" value="TreeGrafter"/>
</dbReference>
<evidence type="ECO:0000256" key="3">
    <source>
        <dbReference type="ARBA" id="ARBA00012746"/>
    </source>
</evidence>
<accession>A0A1C0Y5R7</accession>
<dbReference type="Pfam" id="PF00958">
    <property type="entry name" value="GMP_synt_C"/>
    <property type="match status" value="1"/>
</dbReference>
<evidence type="ECO:0000256" key="9">
    <source>
        <dbReference type="ARBA" id="ARBA00022962"/>
    </source>
</evidence>
<evidence type="ECO:0000256" key="7">
    <source>
        <dbReference type="ARBA" id="ARBA00022755"/>
    </source>
</evidence>
<dbReference type="AlphaFoldDB" id="A0A1C0Y5R7"/>
<evidence type="ECO:0000256" key="11">
    <source>
        <dbReference type="PROSITE-ProRule" id="PRU00886"/>
    </source>
</evidence>
<evidence type="ECO:0000259" key="12">
    <source>
        <dbReference type="PROSITE" id="PS51553"/>
    </source>
</evidence>
<evidence type="ECO:0000256" key="5">
    <source>
        <dbReference type="ARBA" id="ARBA00022741"/>
    </source>
</evidence>
<dbReference type="PANTHER" id="PTHR11922:SF2">
    <property type="entry name" value="GMP SYNTHASE [GLUTAMINE-HYDROLYZING]"/>
    <property type="match status" value="1"/>
</dbReference>
<evidence type="ECO:0000313" key="14">
    <source>
        <dbReference type="Proteomes" id="UP000093199"/>
    </source>
</evidence>
<dbReference type="InterPro" id="IPR014729">
    <property type="entry name" value="Rossmann-like_a/b/a_fold"/>
</dbReference>
<dbReference type="InterPro" id="IPR025777">
    <property type="entry name" value="GMPS_ATP_PPase_dom"/>
</dbReference>